<accession>A0ABR1E9Q3</accession>
<dbReference type="Gene3D" id="1.20.1070.10">
    <property type="entry name" value="Rhodopsin 7-helix transmembrane proteins"/>
    <property type="match status" value="1"/>
</dbReference>
<dbReference type="EMBL" id="JAVFWL010000006">
    <property type="protein sequence ID" value="KAK6759417.1"/>
    <property type="molecule type" value="Genomic_DNA"/>
</dbReference>
<dbReference type="InterPro" id="IPR000276">
    <property type="entry name" value="GPCR_Rhodpsn"/>
</dbReference>
<feature type="transmembrane region" description="Helical" evidence="5">
    <location>
        <begin position="154"/>
        <end position="175"/>
    </location>
</feature>
<evidence type="ECO:0000256" key="2">
    <source>
        <dbReference type="ARBA" id="ARBA00022692"/>
    </source>
</evidence>
<evidence type="ECO:0000259" key="6">
    <source>
        <dbReference type="PROSITE" id="PS50262"/>
    </source>
</evidence>
<comment type="caution">
    <text evidence="7">The sequence shown here is derived from an EMBL/GenBank/DDBJ whole genome shotgun (WGS) entry which is preliminary data.</text>
</comment>
<organism evidence="7 8">
    <name type="scientific">Necator americanus</name>
    <name type="common">Human hookworm</name>
    <dbReference type="NCBI Taxonomy" id="51031"/>
    <lineage>
        <taxon>Eukaryota</taxon>
        <taxon>Metazoa</taxon>
        <taxon>Ecdysozoa</taxon>
        <taxon>Nematoda</taxon>
        <taxon>Chromadorea</taxon>
        <taxon>Rhabditida</taxon>
        <taxon>Rhabditina</taxon>
        <taxon>Rhabditomorpha</taxon>
        <taxon>Strongyloidea</taxon>
        <taxon>Ancylostomatidae</taxon>
        <taxon>Bunostominae</taxon>
        <taxon>Necator</taxon>
    </lineage>
</organism>
<evidence type="ECO:0000313" key="8">
    <source>
        <dbReference type="Proteomes" id="UP001303046"/>
    </source>
</evidence>
<evidence type="ECO:0000256" key="4">
    <source>
        <dbReference type="ARBA" id="ARBA00023136"/>
    </source>
</evidence>
<dbReference type="CDD" id="cd00637">
    <property type="entry name" value="7tm_classA_rhodopsin-like"/>
    <property type="match status" value="1"/>
</dbReference>
<dbReference type="PANTHER" id="PTHR21643">
    <property type="entry name" value="G-PROTEIN COUPLED RECEPTORS FAMILY 1 PROFILE DOMAIN-CONTAINING PROTEIN-RELATED"/>
    <property type="match status" value="1"/>
</dbReference>
<evidence type="ECO:0000313" key="7">
    <source>
        <dbReference type="EMBL" id="KAK6759417.1"/>
    </source>
</evidence>
<feature type="transmembrane region" description="Helical" evidence="5">
    <location>
        <begin position="73"/>
        <end position="95"/>
    </location>
</feature>
<proteinExistence type="predicted"/>
<keyword evidence="3 5" id="KW-1133">Transmembrane helix</keyword>
<comment type="subcellular location">
    <subcellularLocation>
        <location evidence="1">Membrane</location>
    </subcellularLocation>
</comment>
<feature type="transmembrane region" description="Helical" evidence="5">
    <location>
        <begin position="195"/>
        <end position="220"/>
    </location>
</feature>
<name>A0ABR1E9Q3_NECAM</name>
<dbReference type="PANTHER" id="PTHR21643:SF6">
    <property type="entry name" value="G-PROTEIN COUPLED RECEPTORS FAMILY 1 PROFILE DOMAIN-CONTAINING PROTEIN"/>
    <property type="match status" value="1"/>
</dbReference>
<feature type="transmembrane region" description="Helical" evidence="5">
    <location>
        <begin position="115"/>
        <end position="133"/>
    </location>
</feature>
<sequence length="350" mass="40246">MSEKQSPVEENFTEPLLCMPSTLVDQDVVLELILWMDYFIFFSTILSSFLQVYVLRQANRHIRRSASDQCLHVFLFSMTMGDFIQTAFCYPIEAISRILQNRHELPMILNVTVHFLTWVTLSGSSLSLILLNLDKLLYFKYPLRYSAYVTKRCGIILALTVWACCLIFVAGAWYFECFKCGENCSSIHLLHDRWGMYLLFSISVCVMPTLTSLAVALYIVKVVSTHRKKLAEEQALYQTGPSRQVLASRLRTFYFVFMTTVFTAATLLPFRISSIIMSFSEHNEISSCTGTLSRWVMANLISLNAIFNPLITVTAHLETKQRLQTYKDTFGAYQFQRMINLLRAIDGTDF</sequence>
<dbReference type="PROSITE" id="PS50262">
    <property type="entry name" value="G_PROTEIN_RECEP_F1_2"/>
    <property type="match status" value="1"/>
</dbReference>
<feature type="transmembrane region" description="Helical" evidence="5">
    <location>
        <begin position="253"/>
        <end position="276"/>
    </location>
</feature>
<keyword evidence="2 5" id="KW-0812">Transmembrane</keyword>
<dbReference type="SUPFAM" id="SSF81321">
    <property type="entry name" value="Family A G protein-coupled receptor-like"/>
    <property type="match status" value="1"/>
</dbReference>
<dbReference type="InterPro" id="IPR017452">
    <property type="entry name" value="GPCR_Rhodpsn_7TM"/>
</dbReference>
<keyword evidence="4 5" id="KW-0472">Membrane</keyword>
<reference evidence="7 8" key="1">
    <citation type="submission" date="2023-08" db="EMBL/GenBank/DDBJ databases">
        <title>A Necator americanus chromosomal reference genome.</title>
        <authorList>
            <person name="Ilik V."/>
            <person name="Petrzelkova K.J."/>
            <person name="Pardy F."/>
            <person name="Fuh T."/>
            <person name="Niatou-Singa F.S."/>
            <person name="Gouil Q."/>
            <person name="Baker L."/>
            <person name="Ritchie M.E."/>
            <person name="Jex A.R."/>
            <person name="Gazzola D."/>
            <person name="Li H."/>
            <person name="Toshio Fujiwara R."/>
            <person name="Zhan B."/>
            <person name="Aroian R.V."/>
            <person name="Pafco B."/>
            <person name="Schwarz E.M."/>
        </authorList>
    </citation>
    <scope>NUCLEOTIDE SEQUENCE [LARGE SCALE GENOMIC DNA]</scope>
    <source>
        <strain evidence="7 8">Aroian</strain>
        <tissue evidence="7">Whole animal</tissue>
    </source>
</reference>
<gene>
    <name evidence="7" type="primary">Necator_chrX.g21330</name>
    <name evidence="7" type="ORF">RB195_021169</name>
</gene>
<evidence type="ECO:0000256" key="3">
    <source>
        <dbReference type="ARBA" id="ARBA00022989"/>
    </source>
</evidence>
<evidence type="ECO:0000256" key="5">
    <source>
        <dbReference type="SAM" id="Phobius"/>
    </source>
</evidence>
<dbReference type="Pfam" id="PF00001">
    <property type="entry name" value="7tm_1"/>
    <property type="match status" value="1"/>
</dbReference>
<feature type="transmembrane region" description="Helical" evidence="5">
    <location>
        <begin position="296"/>
        <end position="317"/>
    </location>
</feature>
<feature type="transmembrane region" description="Helical" evidence="5">
    <location>
        <begin position="32"/>
        <end position="53"/>
    </location>
</feature>
<protein>
    <recommendedName>
        <fullName evidence="6">G-protein coupled receptors family 1 profile domain-containing protein</fullName>
    </recommendedName>
</protein>
<dbReference type="Proteomes" id="UP001303046">
    <property type="component" value="Unassembled WGS sequence"/>
</dbReference>
<dbReference type="InterPro" id="IPR039952">
    <property type="entry name" value="Aex-2"/>
</dbReference>
<feature type="domain" description="G-protein coupled receptors family 1 profile" evidence="6">
    <location>
        <begin position="47"/>
        <end position="312"/>
    </location>
</feature>
<evidence type="ECO:0000256" key="1">
    <source>
        <dbReference type="ARBA" id="ARBA00004370"/>
    </source>
</evidence>
<keyword evidence="8" id="KW-1185">Reference proteome</keyword>